<evidence type="ECO:0000256" key="1">
    <source>
        <dbReference type="PROSITE-ProRule" id="PRU00169"/>
    </source>
</evidence>
<reference evidence="4" key="1">
    <citation type="submission" date="2020-12" db="EMBL/GenBank/DDBJ databases">
        <title>The genome sequence of Inhella sp. 1Y17.</title>
        <authorList>
            <person name="Liu Y."/>
        </authorList>
    </citation>
    <scope>NUCLEOTIDE SEQUENCE</scope>
    <source>
        <strain evidence="4">1Y17</strain>
    </source>
</reference>
<feature type="domain" description="Response regulatory" evidence="3">
    <location>
        <begin position="11"/>
        <end position="130"/>
    </location>
</feature>
<dbReference type="InterPro" id="IPR019734">
    <property type="entry name" value="TPR_rpt"/>
</dbReference>
<dbReference type="PANTHER" id="PTHR43228:SF1">
    <property type="entry name" value="TWO-COMPONENT RESPONSE REGULATOR ARR22"/>
    <property type="match status" value="1"/>
</dbReference>
<feature type="modified residue" description="4-aspartylphosphate" evidence="1">
    <location>
        <position position="61"/>
    </location>
</feature>
<dbReference type="SUPFAM" id="SSF48452">
    <property type="entry name" value="TPR-like"/>
    <property type="match status" value="1"/>
</dbReference>
<dbReference type="SMART" id="SM00448">
    <property type="entry name" value="REC"/>
    <property type="match status" value="1"/>
</dbReference>
<comment type="caution">
    <text evidence="4">The sequence shown here is derived from an EMBL/GenBank/DDBJ whole genome shotgun (WGS) entry which is preliminary data.</text>
</comment>
<evidence type="ECO:0000313" key="4">
    <source>
        <dbReference type="EMBL" id="MBH9578066.1"/>
    </source>
</evidence>
<dbReference type="SUPFAM" id="SSF81901">
    <property type="entry name" value="HCP-like"/>
    <property type="match status" value="1"/>
</dbReference>
<dbReference type="GO" id="GO:0000160">
    <property type="term" value="P:phosphorelay signal transduction system"/>
    <property type="evidence" value="ECO:0007669"/>
    <property type="project" value="InterPro"/>
</dbReference>
<dbReference type="PROSITE" id="PS50005">
    <property type="entry name" value="TPR"/>
    <property type="match status" value="1"/>
</dbReference>
<evidence type="ECO:0000259" key="3">
    <source>
        <dbReference type="PROSITE" id="PS50110"/>
    </source>
</evidence>
<proteinExistence type="predicted"/>
<evidence type="ECO:0000256" key="2">
    <source>
        <dbReference type="PROSITE-ProRule" id="PRU00339"/>
    </source>
</evidence>
<dbReference type="AlphaFoldDB" id="A0A931J4D7"/>
<dbReference type="RefSeq" id="WP_198111834.1">
    <property type="nucleotide sequence ID" value="NZ_JAEDAK010000009.1"/>
</dbReference>
<keyword evidence="1" id="KW-0597">Phosphoprotein</keyword>
<dbReference type="InterPro" id="IPR011990">
    <property type="entry name" value="TPR-like_helical_dom_sf"/>
</dbReference>
<evidence type="ECO:0000313" key="5">
    <source>
        <dbReference type="Proteomes" id="UP000613266"/>
    </source>
</evidence>
<dbReference type="Gene3D" id="3.40.50.2300">
    <property type="match status" value="1"/>
</dbReference>
<dbReference type="PANTHER" id="PTHR43228">
    <property type="entry name" value="TWO-COMPONENT RESPONSE REGULATOR"/>
    <property type="match status" value="1"/>
</dbReference>
<dbReference type="InterPro" id="IPR001789">
    <property type="entry name" value="Sig_transdc_resp-reg_receiver"/>
</dbReference>
<dbReference type="SUPFAM" id="SSF52172">
    <property type="entry name" value="CheY-like"/>
    <property type="match status" value="1"/>
</dbReference>
<dbReference type="PROSITE" id="PS50110">
    <property type="entry name" value="RESPONSE_REGULATORY"/>
    <property type="match status" value="1"/>
</dbReference>
<accession>A0A931J4D7</accession>
<dbReference type="Pfam" id="PF00072">
    <property type="entry name" value="Response_reg"/>
    <property type="match status" value="1"/>
</dbReference>
<sequence length="554" mass="60876">MRIDNPYAGIEALVVDDMATQQTTLRSQLHMVGIEHVDAAGSAEDALRQIRNKRYQLILCDYNLNHKTDGQQLFEYLRDNRILAPDCLFFMVTAESNYSAVASASEQVPDAYLLKPITAGDIEERLKAQLEKRQALLPITKAIAKEDLNAALAAADELLARKDRWFMQALQYKGQLQLQLGMVDEAKLAYQQALQLRPGLLWAQIGLMRAYKAGGAFEACRNLAQEVLASRDGAKCLAAFDLLAEALEGQGDTAGALEAMKQAAQAVPSTRRQRLMADTAYRSGDLGAAKQAYAKAYKGSQGSMMGQPQDALALAQTLVEQGETQEALTLLTEAHARGTRGAAFDQVALAIKAQALAAAGETERAQAAARQALEMQAGAGSKGDFATLALARAALATGQNDRALALMRQALCADHENKRMQQLVTRALQDHGQGEQAEALIASATQSLKTRLFEAKRLLRSGKLDEALAAIEEELREYPENTTVLLECTQMNCMWLRLNKSLDPVRLERVRDYLERLETLLPGHERVAQMRRYLRETLATLQRDGNFSISKDKA</sequence>
<dbReference type="InterPro" id="IPR011006">
    <property type="entry name" value="CheY-like_superfamily"/>
</dbReference>
<feature type="repeat" description="TPR" evidence="2">
    <location>
        <begin position="167"/>
        <end position="200"/>
    </location>
</feature>
<dbReference type="Proteomes" id="UP000613266">
    <property type="component" value="Unassembled WGS sequence"/>
</dbReference>
<name>A0A931J4D7_9BURK</name>
<dbReference type="SMART" id="SM00028">
    <property type="entry name" value="TPR"/>
    <property type="match status" value="2"/>
</dbReference>
<gene>
    <name evidence="4" type="ORF">I7X39_14260</name>
</gene>
<organism evidence="4 5">
    <name type="scientific">Inhella proteolytica</name>
    <dbReference type="NCBI Taxonomy" id="2795029"/>
    <lineage>
        <taxon>Bacteria</taxon>
        <taxon>Pseudomonadati</taxon>
        <taxon>Pseudomonadota</taxon>
        <taxon>Betaproteobacteria</taxon>
        <taxon>Burkholderiales</taxon>
        <taxon>Sphaerotilaceae</taxon>
        <taxon>Inhella</taxon>
    </lineage>
</organism>
<keyword evidence="5" id="KW-1185">Reference proteome</keyword>
<protein>
    <submittedName>
        <fullName evidence="4">Response regulator</fullName>
    </submittedName>
</protein>
<dbReference type="EMBL" id="JAEDAK010000009">
    <property type="protein sequence ID" value="MBH9578066.1"/>
    <property type="molecule type" value="Genomic_DNA"/>
</dbReference>
<keyword evidence="2" id="KW-0802">TPR repeat</keyword>
<dbReference type="Gene3D" id="1.25.40.10">
    <property type="entry name" value="Tetratricopeptide repeat domain"/>
    <property type="match status" value="3"/>
</dbReference>
<dbReference type="InterPro" id="IPR052048">
    <property type="entry name" value="ST_Response_Regulator"/>
</dbReference>